<evidence type="ECO:0000256" key="8">
    <source>
        <dbReference type="RuleBase" id="RU079119"/>
    </source>
</evidence>
<dbReference type="PANTHER" id="PTHR22883">
    <property type="entry name" value="ZINC FINGER DHHC DOMAIN CONTAINING PROTEIN"/>
    <property type="match status" value="1"/>
</dbReference>
<keyword evidence="6 8" id="KW-0472">Membrane</keyword>
<feature type="compositionally biased region" description="Polar residues" evidence="9">
    <location>
        <begin position="580"/>
        <end position="595"/>
    </location>
</feature>
<comment type="caution">
    <text evidence="11">The sequence shown here is derived from an EMBL/GenBank/DDBJ whole genome shotgun (WGS) entry which is preliminary data.</text>
</comment>
<feature type="region of interest" description="Disordered" evidence="9">
    <location>
        <begin position="514"/>
        <end position="618"/>
    </location>
</feature>
<evidence type="ECO:0000313" key="11">
    <source>
        <dbReference type="EMBL" id="KAK1374451.1"/>
    </source>
</evidence>
<gene>
    <name evidence="11" type="ORF">POM88_030644</name>
</gene>
<dbReference type="InterPro" id="IPR039859">
    <property type="entry name" value="PFA4/ZDH16/20/ERF2-like"/>
</dbReference>
<dbReference type="GO" id="GO:0005783">
    <property type="term" value="C:endoplasmic reticulum"/>
    <property type="evidence" value="ECO:0007669"/>
    <property type="project" value="TreeGrafter"/>
</dbReference>
<dbReference type="EC" id="2.3.1.225" evidence="8"/>
<proteinExistence type="inferred from homology"/>
<evidence type="ECO:0000256" key="6">
    <source>
        <dbReference type="ARBA" id="ARBA00023136"/>
    </source>
</evidence>
<keyword evidence="5 8" id="KW-1133">Transmembrane helix</keyword>
<feature type="compositionally biased region" description="Polar residues" evidence="9">
    <location>
        <begin position="475"/>
        <end position="490"/>
    </location>
</feature>
<feature type="region of interest" description="Disordered" evidence="9">
    <location>
        <begin position="471"/>
        <end position="490"/>
    </location>
</feature>
<dbReference type="PROSITE" id="PS50216">
    <property type="entry name" value="DHHC"/>
    <property type="match status" value="1"/>
</dbReference>
<feature type="transmembrane region" description="Helical" evidence="8">
    <location>
        <begin position="12"/>
        <end position="36"/>
    </location>
</feature>
<evidence type="ECO:0000256" key="7">
    <source>
        <dbReference type="ARBA" id="ARBA00023315"/>
    </source>
</evidence>
<organism evidence="11 12">
    <name type="scientific">Heracleum sosnowskyi</name>
    <dbReference type="NCBI Taxonomy" id="360622"/>
    <lineage>
        <taxon>Eukaryota</taxon>
        <taxon>Viridiplantae</taxon>
        <taxon>Streptophyta</taxon>
        <taxon>Embryophyta</taxon>
        <taxon>Tracheophyta</taxon>
        <taxon>Spermatophyta</taxon>
        <taxon>Magnoliopsida</taxon>
        <taxon>eudicotyledons</taxon>
        <taxon>Gunneridae</taxon>
        <taxon>Pentapetalae</taxon>
        <taxon>asterids</taxon>
        <taxon>campanulids</taxon>
        <taxon>Apiales</taxon>
        <taxon>Apiaceae</taxon>
        <taxon>Apioideae</taxon>
        <taxon>apioid superclade</taxon>
        <taxon>Tordylieae</taxon>
        <taxon>Tordyliinae</taxon>
        <taxon>Heracleum</taxon>
    </lineage>
</organism>
<evidence type="ECO:0000256" key="2">
    <source>
        <dbReference type="ARBA" id="ARBA00008574"/>
    </source>
</evidence>
<feature type="domain" description="Palmitoyltransferase DHHC" evidence="10">
    <location>
        <begin position="174"/>
        <end position="307"/>
    </location>
</feature>
<dbReference type="Proteomes" id="UP001237642">
    <property type="component" value="Unassembled WGS sequence"/>
</dbReference>
<comment type="similarity">
    <text evidence="2 8">Belongs to the DHHC palmitoyltransferase family.</text>
</comment>
<reference evidence="11" key="1">
    <citation type="submission" date="2023-02" db="EMBL/GenBank/DDBJ databases">
        <title>Genome of toxic invasive species Heracleum sosnowskyi carries increased number of genes despite the absence of recent whole-genome duplications.</title>
        <authorList>
            <person name="Schelkunov M."/>
            <person name="Shtratnikova V."/>
            <person name="Makarenko M."/>
            <person name="Klepikova A."/>
            <person name="Omelchenko D."/>
            <person name="Novikova G."/>
            <person name="Obukhova E."/>
            <person name="Bogdanov V."/>
            <person name="Penin A."/>
            <person name="Logacheva M."/>
        </authorList>
    </citation>
    <scope>NUCLEOTIDE SEQUENCE</scope>
    <source>
        <strain evidence="11">Hsosn_3</strain>
        <tissue evidence="11">Leaf</tissue>
    </source>
</reference>
<keyword evidence="3 8" id="KW-0808">Transferase</keyword>
<evidence type="ECO:0000256" key="1">
    <source>
        <dbReference type="ARBA" id="ARBA00004127"/>
    </source>
</evidence>
<keyword evidence="4 8" id="KW-0812">Transmembrane</keyword>
<sequence length="618" mass="68042">MRKHGWQLPYHPLQVVAVAVFLALGFAFYVFFAPFVGKQLHQYIVIGIYSPLIVCAFGLYIWCAGADPADPGVFKSKKYINFPERKKDDRLQESKLGGESTSSIHDANAATVGLKPTDVETKNLDTATEDCAASQQSVCSKVLLGLLSPCAYVCNCSNPHDRSSEQQASEDGMFYCSLCEVEVFKYSKHCRVCDKCVDHFDHHCRWLNNCIGKRNYQKFFSLMVSALLLLILQWSTGIFVLIRCFLEHKRYSEDIATKLGSSFSIVPYVIVVAVCTILAMIATLPIVQLFFFHILLIKKGISTYDYIIALREQEQQGVGGQQSPQMSQASSLTGLSSASSFGTFQRGAWCTPPRLFVEDQFDVVPSDTRSVSSLGKKTVGEETKKKSIAPVKISPWALARLNAEDVSKAAAEARRRSKILQPVTRRDVPHRLDRDNSFGSSDRQMYGRQDLNRKRGSKRVRLPAELPLEPLAKVSTDTAESNITETSTSLAPLQFEPRSAFRTSLAMSNASGVVASSPESSLDSPDLHPFGISSSGVDEARRLTGPSSNALAQPGFPLSRSASDGYDASGGEDSDRVPSRTVQRSTNWSNVLFNSDQDERITRVKGPGSSGYGSSRKI</sequence>
<feature type="region of interest" description="Disordered" evidence="9">
    <location>
        <begin position="414"/>
        <end position="464"/>
    </location>
</feature>
<protein>
    <recommendedName>
        <fullName evidence="8">S-acyltransferase</fullName>
        <ecNumber evidence="8">2.3.1.225</ecNumber>
    </recommendedName>
    <alternativeName>
        <fullName evidence="8">Palmitoyltransferase</fullName>
    </alternativeName>
</protein>
<evidence type="ECO:0000313" key="12">
    <source>
        <dbReference type="Proteomes" id="UP001237642"/>
    </source>
</evidence>
<evidence type="ECO:0000256" key="5">
    <source>
        <dbReference type="ARBA" id="ARBA00022989"/>
    </source>
</evidence>
<feature type="transmembrane region" description="Helical" evidence="8">
    <location>
        <begin position="219"/>
        <end position="242"/>
    </location>
</feature>
<dbReference type="GO" id="GO:0005794">
    <property type="term" value="C:Golgi apparatus"/>
    <property type="evidence" value="ECO:0007669"/>
    <property type="project" value="TreeGrafter"/>
</dbReference>
<dbReference type="AlphaFoldDB" id="A0AAD8HWB0"/>
<dbReference type="EMBL" id="JAUIZM010000007">
    <property type="protein sequence ID" value="KAK1374451.1"/>
    <property type="molecule type" value="Genomic_DNA"/>
</dbReference>
<comment type="subcellular location">
    <subcellularLocation>
        <location evidence="1">Endomembrane system</location>
        <topology evidence="1">Multi-pass membrane protein</topology>
    </subcellularLocation>
</comment>
<dbReference type="InterPro" id="IPR001594">
    <property type="entry name" value="Palmitoyltrfase_DHHC"/>
</dbReference>
<evidence type="ECO:0000256" key="3">
    <source>
        <dbReference type="ARBA" id="ARBA00022679"/>
    </source>
</evidence>
<keyword evidence="12" id="KW-1185">Reference proteome</keyword>
<dbReference type="PANTHER" id="PTHR22883:SF265">
    <property type="entry name" value="PROTEIN S-ACYLTRANSFERASE 22-RELATED"/>
    <property type="match status" value="1"/>
</dbReference>
<reference evidence="11" key="2">
    <citation type="submission" date="2023-05" db="EMBL/GenBank/DDBJ databases">
        <authorList>
            <person name="Schelkunov M.I."/>
        </authorList>
    </citation>
    <scope>NUCLEOTIDE SEQUENCE</scope>
    <source>
        <strain evidence="11">Hsosn_3</strain>
        <tissue evidence="11">Leaf</tissue>
    </source>
</reference>
<evidence type="ECO:0000256" key="4">
    <source>
        <dbReference type="ARBA" id="ARBA00022692"/>
    </source>
</evidence>
<accession>A0AAD8HWB0</accession>
<evidence type="ECO:0000259" key="10">
    <source>
        <dbReference type="Pfam" id="PF01529"/>
    </source>
</evidence>
<feature type="transmembrane region" description="Helical" evidence="8">
    <location>
        <begin position="43"/>
        <end position="62"/>
    </location>
</feature>
<dbReference type="GO" id="GO:0019706">
    <property type="term" value="F:protein-cysteine S-palmitoyltransferase activity"/>
    <property type="evidence" value="ECO:0007669"/>
    <property type="project" value="UniProtKB-EC"/>
</dbReference>
<dbReference type="Pfam" id="PF01529">
    <property type="entry name" value="DHHC"/>
    <property type="match status" value="1"/>
</dbReference>
<comment type="domain">
    <text evidence="8">The DHHC domain is required for palmitoyltransferase activity.</text>
</comment>
<keyword evidence="7 8" id="KW-0012">Acyltransferase</keyword>
<evidence type="ECO:0000256" key="9">
    <source>
        <dbReference type="SAM" id="MobiDB-lite"/>
    </source>
</evidence>
<name>A0AAD8HWB0_9APIA</name>
<feature type="transmembrane region" description="Helical" evidence="8">
    <location>
        <begin position="263"/>
        <end position="296"/>
    </location>
</feature>
<dbReference type="GO" id="GO:0006612">
    <property type="term" value="P:protein targeting to membrane"/>
    <property type="evidence" value="ECO:0007669"/>
    <property type="project" value="TreeGrafter"/>
</dbReference>
<comment type="catalytic activity">
    <reaction evidence="8">
        <text>L-cysteinyl-[protein] + hexadecanoyl-CoA = S-hexadecanoyl-L-cysteinyl-[protein] + CoA</text>
        <dbReference type="Rhea" id="RHEA:36683"/>
        <dbReference type="Rhea" id="RHEA-COMP:10131"/>
        <dbReference type="Rhea" id="RHEA-COMP:11032"/>
        <dbReference type="ChEBI" id="CHEBI:29950"/>
        <dbReference type="ChEBI" id="CHEBI:57287"/>
        <dbReference type="ChEBI" id="CHEBI:57379"/>
        <dbReference type="ChEBI" id="CHEBI:74151"/>
        <dbReference type="EC" id="2.3.1.225"/>
    </reaction>
</comment>
<feature type="compositionally biased region" description="Basic and acidic residues" evidence="9">
    <location>
        <begin position="424"/>
        <end position="436"/>
    </location>
</feature>